<keyword evidence="1" id="KW-0175">Coiled coil</keyword>
<dbReference type="PANTHER" id="PTHR14362">
    <property type="entry name" value="COILED-COIL DOMAIN-CONTAINING PROTEIN 81"/>
    <property type="match status" value="1"/>
</dbReference>
<feature type="compositionally biased region" description="Polar residues" evidence="2">
    <location>
        <begin position="256"/>
        <end position="280"/>
    </location>
</feature>
<gene>
    <name evidence="5" type="ORF">MN116_001263</name>
</gene>
<name>A0AAE2D925_SCHME</name>
<keyword evidence="6" id="KW-1185">Reference proteome</keyword>
<reference evidence="5" key="1">
    <citation type="submission" date="2022-04" db="EMBL/GenBank/DDBJ databases">
        <authorList>
            <person name="Xu L."/>
            <person name="Lv Z."/>
        </authorList>
    </citation>
    <scope>NUCLEOTIDE SEQUENCE</scope>
    <source>
        <strain evidence="5">LV_2022a</strain>
    </source>
</reference>
<sequence>MTEESKTLVHITDEEIWQHLCSYLRKKLLIKKVRSEGTFLKNVFKCVKFSNLGTFGFSHRELLLTDGVYINIYRPVFLLSEKLCQSYGVIQRKHVIEGSIPLLQLNYSELSAQILIPRGQIESCIENVCVTLGQYLYHEKFAEIIFNDIGKLRIHKGKSKFCFFNSFLNELDNTGRLAKSFQSRPPSSDCITTDRSVVSNKSHRSINSMEERLAVIDEHEPPKSPVSAPIHSKRQDDKSDVSSKFSRIDYLDTANSNPDSSASCNNTGQMQNNQVSTSQVVPGLINRPRSLSEKDTREDFRRSSPLSCISSENKPNCKGFISPNLPKLCTADLSQHFMQSSKHPSHCSVSCISSNSSNYSRSSLSSVRSLTSNIEELEKRIPHMDENCNHALTKYNGLCYLCHQRRIRNIPVDLKDEIKKREQAEEELLQIYQRMRANNEAKQEQETLLNKRIELCKQAAFNLGVACSKRMKKSFVDPTNYQSFIMSKRPPTPLRQIKQNELKTELDNQVQQRLADIHHIKEQELFSNKLEQVKLTEELEIQRKLAYESKLQNQTAYKEALDFQVKCKPEHLPKSEDNSLGLMFRLFDDNDKKLIERNLIAKSVQEHQLKSIKELKNQQKNEKLYEHEREEKLLKRVHDDLIADKVQRKQEQKAMRQYLQNEWLAATQVKQDKELHEKLRDQAQQSFTLLDQTRNYERCNQCKRGLDNIGQFHITTDTYVPGKHFVI</sequence>
<dbReference type="Pfam" id="PF18289">
    <property type="entry name" value="HU-CCDC81_euk_2"/>
    <property type="match status" value="1"/>
</dbReference>
<feature type="compositionally biased region" description="Basic and acidic residues" evidence="2">
    <location>
        <begin position="233"/>
        <end position="243"/>
    </location>
</feature>
<feature type="compositionally biased region" description="Basic and acidic residues" evidence="2">
    <location>
        <begin position="290"/>
        <end position="302"/>
    </location>
</feature>
<comment type="caution">
    <text evidence="5">The sequence shown here is derived from an EMBL/GenBank/DDBJ whole genome shotgun (WGS) entry which is preliminary data.</text>
</comment>
<feature type="domain" description="CCDC81 HU" evidence="3">
    <location>
        <begin position="16"/>
        <end position="89"/>
    </location>
</feature>
<feature type="region of interest" description="Disordered" evidence="2">
    <location>
        <begin position="256"/>
        <end position="307"/>
    </location>
</feature>
<dbReference type="AlphaFoldDB" id="A0AAE2D925"/>
<dbReference type="Proteomes" id="UP001292079">
    <property type="component" value="Unassembled WGS sequence"/>
</dbReference>
<reference evidence="5" key="2">
    <citation type="journal article" date="2023" name="Infect Dis Poverty">
        <title>Chromosome-scale genome of the human blood fluke Schistosoma mekongi and its implications for public health.</title>
        <authorList>
            <person name="Zhou M."/>
            <person name="Xu L."/>
            <person name="Xu D."/>
            <person name="Chen W."/>
            <person name="Khan J."/>
            <person name="Hu Y."/>
            <person name="Huang H."/>
            <person name="Wei H."/>
            <person name="Zhang Y."/>
            <person name="Chusongsang P."/>
            <person name="Tanasarnprasert K."/>
            <person name="Hu X."/>
            <person name="Limpanont Y."/>
            <person name="Lv Z."/>
        </authorList>
    </citation>
    <scope>NUCLEOTIDE SEQUENCE</scope>
    <source>
        <strain evidence="5">LV_2022a</strain>
    </source>
</reference>
<evidence type="ECO:0000313" key="5">
    <source>
        <dbReference type="EMBL" id="KAK4476033.1"/>
    </source>
</evidence>
<dbReference type="PANTHER" id="PTHR14362:SF2">
    <property type="entry name" value="COILED-COIL DOMAIN-CONTAINING PROTEIN 81"/>
    <property type="match status" value="1"/>
</dbReference>
<evidence type="ECO:0008006" key="7">
    <source>
        <dbReference type="Google" id="ProtNLM"/>
    </source>
</evidence>
<dbReference type="GO" id="GO:0005815">
    <property type="term" value="C:microtubule organizing center"/>
    <property type="evidence" value="ECO:0007669"/>
    <property type="project" value="TreeGrafter"/>
</dbReference>
<accession>A0AAE2D925</accession>
<evidence type="ECO:0000256" key="1">
    <source>
        <dbReference type="SAM" id="Coils"/>
    </source>
</evidence>
<organism evidence="5 6">
    <name type="scientific">Schistosoma mekongi</name>
    <name type="common">Parasitic worm</name>
    <dbReference type="NCBI Taxonomy" id="38744"/>
    <lineage>
        <taxon>Eukaryota</taxon>
        <taxon>Metazoa</taxon>
        <taxon>Spiralia</taxon>
        <taxon>Lophotrochozoa</taxon>
        <taxon>Platyhelminthes</taxon>
        <taxon>Trematoda</taxon>
        <taxon>Digenea</taxon>
        <taxon>Strigeidida</taxon>
        <taxon>Schistosomatoidea</taxon>
        <taxon>Schistosomatidae</taxon>
        <taxon>Schistosoma</taxon>
    </lineage>
</organism>
<evidence type="ECO:0000256" key="2">
    <source>
        <dbReference type="SAM" id="MobiDB-lite"/>
    </source>
</evidence>
<feature type="domain" description="CCDC81 HU" evidence="4">
    <location>
        <begin position="102"/>
        <end position="175"/>
    </location>
</feature>
<dbReference type="Pfam" id="PF14908">
    <property type="entry name" value="HU-CCDC81_euk_1"/>
    <property type="match status" value="1"/>
</dbReference>
<evidence type="ECO:0000259" key="3">
    <source>
        <dbReference type="Pfam" id="PF14908"/>
    </source>
</evidence>
<dbReference type="EMBL" id="JALJAT010000001">
    <property type="protein sequence ID" value="KAK4476033.1"/>
    <property type="molecule type" value="Genomic_DNA"/>
</dbReference>
<evidence type="ECO:0000259" key="4">
    <source>
        <dbReference type="Pfam" id="PF18289"/>
    </source>
</evidence>
<feature type="coiled-coil region" evidence="1">
    <location>
        <begin position="414"/>
        <end position="458"/>
    </location>
</feature>
<feature type="region of interest" description="Disordered" evidence="2">
    <location>
        <begin position="214"/>
        <end position="243"/>
    </location>
</feature>
<evidence type="ECO:0000313" key="6">
    <source>
        <dbReference type="Proteomes" id="UP001292079"/>
    </source>
</evidence>
<dbReference type="InterPro" id="IPR028034">
    <property type="entry name" value="HU-CCDC81"/>
</dbReference>
<protein>
    <recommendedName>
        <fullName evidence="7">Coiled-coil domain-containing protein 81</fullName>
    </recommendedName>
</protein>
<dbReference type="InterPro" id="IPR026295">
    <property type="entry name" value="CCD81"/>
</dbReference>
<proteinExistence type="predicted"/>
<dbReference type="InterPro" id="IPR040673">
    <property type="entry name" value="CCDC81_HU_dom_2"/>
</dbReference>